<dbReference type="Proteomes" id="UP000539538">
    <property type="component" value="Unassembled WGS sequence"/>
</dbReference>
<gene>
    <name evidence="2" type="ORF">GGQ99_001304</name>
</gene>
<reference evidence="2 3" key="1">
    <citation type="submission" date="2020-08" db="EMBL/GenBank/DDBJ databases">
        <title>Genomic Encyclopedia of Type Strains, Phase IV (KMG-IV): sequencing the most valuable type-strain genomes for metagenomic binning, comparative biology and taxonomic classification.</title>
        <authorList>
            <person name="Goeker M."/>
        </authorList>
    </citation>
    <scope>NUCLEOTIDE SEQUENCE [LARGE SCALE GENOMIC DNA]</scope>
    <source>
        <strain evidence="2 3">DSM 7050</strain>
    </source>
</reference>
<accession>A0ABR6KYH7</accession>
<evidence type="ECO:0000313" key="2">
    <source>
        <dbReference type="EMBL" id="MBB4649582.1"/>
    </source>
</evidence>
<evidence type="ECO:0000313" key="3">
    <source>
        <dbReference type="Proteomes" id="UP000539538"/>
    </source>
</evidence>
<name>A0ABR6KYH7_9HYPH</name>
<dbReference type="EMBL" id="JACHOT010000001">
    <property type="protein sequence ID" value="MBB4649582.1"/>
    <property type="molecule type" value="Genomic_DNA"/>
</dbReference>
<organism evidence="2 3">
    <name type="scientific">Aminobacter niigataensis</name>
    <dbReference type="NCBI Taxonomy" id="83265"/>
    <lineage>
        <taxon>Bacteria</taxon>
        <taxon>Pseudomonadati</taxon>
        <taxon>Pseudomonadota</taxon>
        <taxon>Alphaproteobacteria</taxon>
        <taxon>Hyphomicrobiales</taxon>
        <taxon>Phyllobacteriaceae</taxon>
        <taxon>Aminobacter</taxon>
    </lineage>
</organism>
<feature type="compositionally biased region" description="Basic and acidic residues" evidence="1">
    <location>
        <begin position="18"/>
        <end position="27"/>
    </location>
</feature>
<feature type="compositionally biased region" description="Basic residues" evidence="1">
    <location>
        <begin position="8"/>
        <end position="17"/>
    </location>
</feature>
<evidence type="ECO:0000256" key="1">
    <source>
        <dbReference type="SAM" id="MobiDB-lite"/>
    </source>
</evidence>
<sequence>MGSLVKRGAGKAPRRKTAKELTRDAIKRGNKGNSNNKKYGKKK</sequence>
<feature type="region of interest" description="Disordered" evidence="1">
    <location>
        <begin position="1"/>
        <end position="43"/>
    </location>
</feature>
<comment type="caution">
    <text evidence="2">The sequence shown here is derived from an EMBL/GenBank/DDBJ whole genome shotgun (WGS) entry which is preliminary data.</text>
</comment>
<proteinExistence type="predicted"/>
<protein>
    <submittedName>
        <fullName evidence="2">Uncharacterized protein</fullName>
    </submittedName>
</protein>
<keyword evidence="3" id="KW-1185">Reference proteome</keyword>